<evidence type="ECO:0000313" key="4">
    <source>
        <dbReference type="Proteomes" id="UP001154282"/>
    </source>
</evidence>
<comment type="caution">
    <text evidence="3">The sequence shown here is derived from an EMBL/GenBank/DDBJ whole genome shotgun (WGS) entry which is preliminary data.</text>
</comment>
<evidence type="ECO:0000256" key="1">
    <source>
        <dbReference type="SAM" id="SignalP"/>
    </source>
</evidence>
<proteinExistence type="predicted"/>
<name>A0AAV0ISD4_9ROSI</name>
<accession>A0AAV0ISD4</accession>
<dbReference type="InterPro" id="IPR044824">
    <property type="entry name" value="MAIN-like"/>
</dbReference>
<protein>
    <recommendedName>
        <fullName evidence="2">Aminotransferase-like plant mobile domain-containing protein</fullName>
    </recommendedName>
</protein>
<dbReference type="PANTHER" id="PTHR46033">
    <property type="entry name" value="PROTEIN MAIN-LIKE 2"/>
    <property type="match status" value="1"/>
</dbReference>
<dbReference type="EMBL" id="CAMGYJ010000004">
    <property type="protein sequence ID" value="CAI0400421.1"/>
    <property type="molecule type" value="Genomic_DNA"/>
</dbReference>
<evidence type="ECO:0000313" key="3">
    <source>
        <dbReference type="EMBL" id="CAI0400421.1"/>
    </source>
</evidence>
<feature type="chain" id="PRO_5043650828" description="Aminotransferase-like plant mobile domain-containing protein" evidence="1">
    <location>
        <begin position="26"/>
        <end position="270"/>
    </location>
</feature>
<feature type="signal peptide" evidence="1">
    <location>
        <begin position="1"/>
        <end position="25"/>
    </location>
</feature>
<evidence type="ECO:0000259" key="2">
    <source>
        <dbReference type="Pfam" id="PF10536"/>
    </source>
</evidence>
<organism evidence="3 4">
    <name type="scientific">Linum tenue</name>
    <dbReference type="NCBI Taxonomy" id="586396"/>
    <lineage>
        <taxon>Eukaryota</taxon>
        <taxon>Viridiplantae</taxon>
        <taxon>Streptophyta</taxon>
        <taxon>Embryophyta</taxon>
        <taxon>Tracheophyta</taxon>
        <taxon>Spermatophyta</taxon>
        <taxon>Magnoliopsida</taxon>
        <taxon>eudicotyledons</taxon>
        <taxon>Gunneridae</taxon>
        <taxon>Pentapetalae</taxon>
        <taxon>rosids</taxon>
        <taxon>fabids</taxon>
        <taxon>Malpighiales</taxon>
        <taxon>Linaceae</taxon>
        <taxon>Linum</taxon>
    </lineage>
</organism>
<sequence length="270" mass="31659">MGNLSWASACLVHLYHSLCNASARAVKEIDGAMFIVQFWAWEHFLWIAPKVDPDKEWGPDHRLRHEAYGCRWLGQKTCDNLSAYKLEEYRRGLDRLWEAELKFDLYPEHIITHHVHKFPLHPAQWCTRVHLICLHIVEWHLPDRCLRQFRREQCLPLEVPASQRGYHGKDGRQGSTNWPLEFEELIARWNVRQDQDIVTASAVGRMGYHDPYMETYRRQYVRYMTPEDALDGALVDGIERIHDLARIAYPLAAGREGGAHSKDSKQPPWL</sequence>
<dbReference type="GO" id="GO:0010073">
    <property type="term" value="P:meristem maintenance"/>
    <property type="evidence" value="ECO:0007669"/>
    <property type="project" value="InterPro"/>
</dbReference>
<keyword evidence="4" id="KW-1185">Reference proteome</keyword>
<reference evidence="3" key="1">
    <citation type="submission" date="2022-08" db="EMBL/GenBank/DDBJ databases">
        <authorList>
            <person name="Gutierrez-Valencia J."/>
        </authorList>
    </citation>
    <scope>NUCLEOTIDE SEQUENCE</scope>
</reference>
<dbReference type="Pfam" id="PF10536">
    <property type="entry name" value="PMD"/>
    <property type="match status" value="1"/>
</dbReference>
<dbReference type="InterPro" id="IPR019557">
    <property type="entry name" value="AminoTfrase-like_pln_mobile"/>
</dbReference>
<dbReference type="Proteomes" id="UP001154282">
    <property type="component" value="Unassembled WGS sequence"/>
</dbReference>
<dbReference type="PANTHER" id="PTHR46033:SF8">
    <property type="entry name" value="PROTEIN MAINTENANCE OF MERISTEMS-LIKE"/>
    <property type="match status" value="1"/>
</dbReference>
<dbReference type="AlphaFoldDB" id="A0AAV0ISD4"/>
<feature type="domain" description="Aminotransferase-like plant mobile" evidence="2">
    <location>
        <begin position="2"/>
        <end position="217"/>
    </location>
</feature>
<gene>
    <name evidence="3" type="ORF">LITE_LOCUS10750</name>
</gene>
<keyword evidence="1" id="KW-0732">Signal</keyword>